<dbReference type="GO" id="GO:0070475">
    <property type="term" value="P:rRNA base methylation"/>
    <property type="evidence" value="ECO:0007669"/>
    <property type="project" value="UniProtKB-UniRule"/>
</dbReference>
<keyword evidence="3" id="KW-1185">Reference proteome</keyword>
<dbReference type="GO" id="GO:0036307">
    <property type="term" value="F:23S rRNA (adenine(2030)-N(6))-methyltransferase activity"/>
    <property type="evidence" value="ECO:0007669"/>
    <property type="project" value="UniProtKB-UniRule"/>
</dbReference>
<feature type="binding site" evidence="1">
    <location>
        <position position="40"/>
    </location>
    <ligand>
        <name>S-adenosyl-L-methionine</name>
        <dbReference type="ChEBI" id="CHEBI:59789"/>
    </ligand>
</feature>
<protein>
    <recommendedName>
        <fullName evidence="1">Ribosomal RNA large subunit methyltransferase J</fullName>
        <ecNumber evidence="1">2.1.1.266</ecNumber>
    </recommendedName>
    <alternativeName>
        <fullName evidence="1">23S rRNA (adenine(2030)-N6)-methyltransferase</fullName>
    </alternativeName>
    <alternativeName>
        <fullName evidence="1">23S rRNA m6A2030 methyltransferase</fullName>
    </alternativeName>
</protein>
<proteinExistence type="inferred from homology"/>
<dbReference type="GO" id="GO:0005829">
    <property type="term" value="C:cytosol"/>
    <property type="evidence" value="ECO:0007669"/>
    <property type="project" value="TreeGrafter"/>
</dbReference>
<comment type="similarity">
    <text evidence="1">Belongs to the RlmJ family.</text>
</comment>
<dbReference type="InterPro" id="IPR007473">
    <property type="entry name" value="RlmJ"/>
</dbReference>
<feature type="binding site" evidence="1">
    <location>
        <position position="115"/>
    </location>
    <ligand>
        <name>S-adenosyl-L-methionine</name>
        <dbReference type="ChEBI" id="CHEBI:59789"/>
    </ligand>
</feature>
<accession>A0A7W6JDR6</accession>
<evidence type="ECO:0000313" key="3">
    <source>
        <dbReference type="Proteomes" id="UP000529946"/>
    </source>
</evidence>
<dbReference type="Gene3D" id="3.40.50.150">
    <property type="entry name" value="Vaccinia Virus protein VP39"/>
    <property type="match status" value="1"/>
</dbReference>
<dbReference type="Proteomes" id="UP000529946">
    <property type="component" value="Unassembled WGS sequence"/>
</dbReference>
<gene>
    <name evidence="1" type="primary">rlmJ</name>
    <name evidence="2" type="ORF">GGR12_001130</name>
</gene>
<comment type="function">
    <text evidence="1">Specifically methylates the adenine in position 2030 of 23S rRNA.</text>
</comment>
<keyword evidence="1" id="KW-0694">RNA-binding</keyword>
<dbReference type="EMBL" id="JACIDM010000001">
    <property type="protein sequence ID" value="MBB4082291.1"/>
    <property type="molecule type" value="Genomic_DNA"/>
</dbReference>
<dbReference type="AlphaFoldDB" id="A0A7W6JDR6"/>
<dbReference type="HAMAP" id="MF_00934">
    <property type="entry name" value="23SrRNA_methyltr_J"/>
    <property type="match status" value="1"/>
</dbReference>
<sequence>MNYRHSFHAGNFADLVKHALVLWLLERRQASGPVTVIDTHAGAGVYDLSGDAVRSKEAEAGIARLVVAEGRPPLIEALAKEVAALNPHGGARLYPGSPLLIAERLGREDRYIGFELNPPVLTLLTEALEPFPQATARGGDGYDQARAEAARTKGAFVLIDPPFEQPDDYIRAADTAAAIVRADPRSMVAIWTPLKDLETFDGFLRRLDQAGAKRALIAEARLRPLANPMKMNGCALVVLNPPAGAEEAAREVCGWVTDTLGEAGARAEVWTS</sequence>
<dbReference type="SUPFAM" id="SSF53335">
    <property type="entry name" value="S-adenosyl-L-methionine-dependent methyltransferases"/>
    <property type="match status" value="1"/>
</dbReference>
<dbReference type="PANTHER" id="PTHR37426">
    <property type="entry name" value="RIBOSOMAL RNA LARGE SUBUNIT METHYLTRANSFERASE J"/>
    <property type="match status" value="1"/>
</dbReference>
<dbReference type="PANTHER" id="PTHR37426:SF1">
    <property type="entry name" value="RIBOSOMAL RNA LARGE SUBUNIT METHYLTRANSFERASE J"/>
    <property type="match status" value="1"/>
</dbReference>
<keyword evidence="1" id="KW-0698">rRNA processing</keyword>
<feature type="binding site" evidence="1">
    <location>
        <position position="160"/>
    </location>
    <ligand>
        <name>S-adenosyl-L-methionine</name>
        <dbReference type="ChEBI" id="CHEBI:59789"/>
    </ligand>
</feature>
<feature type="active site" description="Proton acceptor" evidence="1">
    <location>
        <position position="160"/>
    </location>
</feature>
<dbReference type="EC" id="2.1.1.266" evidence="1"/>
<comment type="caution">
    <text evidence="2">The sequence shown here is derived from an EMBL/GenBank/DDBJ whole genome shotgun (WGS) entry which is preliminary data.</text>
</comment>
<organism evidence="2 3">
    <name type="scientific">Brevundimonas lenta</name>
    <dbReference type="NCBI Taxonomy" id="424796"/>
    <lineage>
        <taxon>Bacteria</taxon>
        <taxon>Pseudomonadati</taxon>
        <taxon>Pseudomonadota</taxon>
        <taxon>Alphaproteobacteria</taxon>
        <taxon>Caulobacterales</taxon>
        <taxon>Caulobacteraceae</taxon>
        <taxon>Brevundimonas</taxon>
    </lineage>
</organism>
<feature type="site" description="Interaction with substrate rRNA" evidence="1">
    <location>
        <position position="3"/>
    </location>
</feature>
<keyword evidence="1" id="KW-0949">S-adenosyl-L-methionine</keyword>
<keyword evidence="1 2" id="KW-0808">Transferase</keyword>
<keyword evidence="1 2" id="KW-0489">Methyltransferase</keyword>
<reference evidence="2 3" key="1">
    <citation type="submission" date="2020-08" db="EMBL/GenBank/DDBJ databases">
        <title>Genomic Encyclopedia of Type Strains, Phase IV (KMG-IV): sequencing the most valuable type-strain genomes for metagenomic binning, comparative biology and taxonomic classification.</title>
        <authorList>
            <person name="Goeker M."/>
        </authorList>
    </citation>
    <scope>NUCLEOTIDE SEQUENCE [LARGE SCALE GENOMIC DNA]</scope>
    <source>
        <strain evidence="2 3">DSM 23960</strain>
    </source>
</reference>
<dbReference type="Pfam" id="PF04378">
    <property type="entry name" value="RsmJ"/>
    <property type="match status" value="1"/>
</dbReference>
<dbReference type="RefSeq" id="WP_183203385.1">
    <property type="nucleotide sequence ID" value="NZ_BAAAER010000004.1"/>
</dbReference>
<evidence type="ECO:0000256" key="1">
    <source>
        <dbReference type="HAMAP-Rule" id="MF_00934"/>
    </source>
</evidence>
<name>A0A7W6JDR6_9CAUL</name>
<evidence type="ECO:0000313" key="2">
    <source>
        <dbReference type="EMBL" id="MBB4082291.1"/>
    </source>
</evidence>
<comment type="catalytic activity">
    <reaction evidence="1">
        <text>adenosine(2030) in 23S rRNA + S-adenosyl-L-methionine = N(6)-methyladenosine(2030) in 23S rRNA + S-adenosyl-L-homocysteine + H(+)</text>
        <dbReference type="Rhea" id="RHEA:43736"/>
        <dbReference type="Rhea" id="RHEA-COMP:10668"/>
        <dbReference type="Rhea" id="RHEA-COMP:10669"/>
        <dbReference type="ChEBI" id="CHEBI:15378"/>
        <dbReference type="ChEBI" id="CHEBI:57856"/>
        <dbReference type="ChEBI" id="CHEBI:59789"/>
        <dbReference type="ChEBI" id="CHEBI:74411"/>
        <dbReference type="ChEBI" id="CHEBI:74449"/>
        <dbReference type="EC" id="2.1.1.266"/>
    </reaction>
</comment>
<feature type="binding site" evidence="1">
    <location>
        <position position="97"/>
    </location>
    <ligand>
        <name>S-adenosyl-L-methionine</name>
        <dbReference type="ChEBI" id="CHEBI:59789"/>
    </ligand>
</feature>
<dbReference type="InterPro" id="IPR029063">
    <property type="entry name" value="SAM-dependent_MTases_sf"/>
</dbReference>
<comment type="subunit">
    <text evidence="1">Monomer.</text>
</comment>
<dbReference type="GO" id="GO:0003723">
    <property type="term" value="F:RNA binding"/>
    <property type="evidence" value="ECO:0007669"/>
    <property type="project" value="UniProtKB-UniRule"/>
</dbReference>
<feature type="binding site" evidence="1">
    <location>
        <position position="18"/>
    </location>
    <ligand>
        <name>S-adenosyl-L-methionine</name>
        <dbReference type="ChEBI" id="CHEBI:59789"/>
    </ligand>
</feature>
<feature type="binding site" evidence="1">
    <location>
        <begin position="140"/>
        <end position="141"/>
    </location>
    <ligand>
        <name>S-adenosyl-L-methionine</name>
        <dbReference type="ChEBI" id="CHEBI:59789"/>
    </ligand>
</feature>